<gene>
    <name evidence="2" type="ORF">KXQ929_LOCUS43848</name>
</gene>
<dbReference type="AlphaFoldDB" id="A0A820FZ74"/>
<reference evidence="2" key="1">
    <citation type="submission" date="2021-02" db="EMBL/GenBank/DDBJ databases">
        <authorList>
            <person name="Nowell W R."/>
        </authorList>
    </citation>
    <scope>NUCLEOTIDE SEQUENCE</scope>
</reference>
<evidence type="ECO:0000313" key="2">
    <source>
        <dbReference type="EMBL" id="CAF4270236.1"/>
    </source>
</evidence>
<comment type="caution">
    <text evidence="2">The sequence shown here is derived from an EMBL/GenBank/DDBJ whole genome shotgun (WGS) entry which is preliminary data.</text>
</comment>
<dbReference type="EMBL" id="CAJOBB010012034">
    <property type="protein sequence ID" value="CAF4270236.1"/>
    <property type="molecule type" value="Genomic_DNA"/>
</dbReference>
<dbReference type="PANTHER" id="PTHR21444:SF14">
    <property type="entry name" value="COILED-COIL DOMAIN-CONTAINING PROTEIN 180"/>
    <property type="match status" value="1"/>
</dbReference>
<feature type="region of interest" description="Disordered" evidence="1">
    <location>
        <begin position="228"/>
        <end position="262"/>
    </location>
</feature>
<dbReference type="Proteomes" id="UP000663868">
    <property type="component" value="Unassembled WGS sequence"/>
</dbReference>
<feature type="compositionally biased region" description="Low complexity" evidence="1">
    <location>
        <begin position="241"/>
        <end position="262"/>
    </location>
</feature>
<organism evidence="2 3">
    <name type="scientific">Adineta steineri</name>
    <dbReference type="NCBI Taxonomy" id="433720"/>
    <lineage>
        <taxon>Eukaryota</taxon>
        <taxon>Metazoa</taxon>
        <taxon>Spiralia</taxon>
        <taxon>Gnathifera</taxon>
        <taxon>Rotifera</taxon>
        <taxon>Eurotatoria</taxon>
        <taxon>Bdelloidea</taxon>
        <taxon>Adinetida</taxon>
        <taxon>Adinetidae</taxon>
        <taxon>Adineta</taxon>
    </lineage>
</organism>
<accession>A0A820FZ74</accession>
<sequence length="262" mass="29674">IDKAETAILKEMEKLEKKQLEEATKIISLFQERFKNHMTDLQFIELANRWISDTQVKIKAEVGANNQQAQTLKKLIQSYQNQIDSFLNPNIDKQKTTLNEIRDIFQQILLMNYERALYLKCLNNELIIPASIVSILKNKGLITEEKLAHDLHSGTNTDEMNTSRRPSKINIAARNSVDEVKSVKFAATTRTTLSRNKSVTNTGTGLTNGHPEEMNTISTIRTLLHKSEHQESDEIVEADMSNTLASNSRSLASRSSSRSSQK</sequence>
<evidence type="ECO:0000256" key="1">
    <source>
        <dbReference type="SAM" id="MobiDB-lite"/>
    </source>
</evidence>
<protein>
    <submittedName>
        <fullName evidence="2">Uncharacterized protein</fullName>
    </submittedName>
</protein>
<feature type="non-terminal residue" evidence="2">
    <location>
        <position position="1"/>
    </location>
</feature>
<evidence type="ECO:0000313" key="3">
    <source>
        <dbReference type="Proteomes" id="UP000663868"/>
    </source>
</evidence>
<dbReference type="PANTHER" id="PTHR21444">
    <property type="entry name" value="COILED-COIL DOMAIN-CONTAINING PROTEIN 180"/>
    <property type="match status" value="1"/>
</dbReference>
<proteinExistence type="predicted"/>
<name>A0A820FZ74_9BILA</name>